<dbReference type="CDD" id="cd04276">
    <property type="entry name" value="ZnMc_MMP_like_2"/>
    <property type="match status" value="1"/>
</dbReference>
<keyword evidence="2" id="KW-0732">Signal</keyword>
<evidence type="ECO:0000256" key="2">
    <source>
        <dbReference type="SAM" id="SignalP"/>
    </source>
</evidence>
<evidence type="ECO:0000313" key="5">
    <source>
        <dbReference type="EMBL" id="MFC4349852.1"/>
    </source>
</evidence>
<evidence type="ECO:0000313" key="6">
    <source>
        <dbReference type="Proteomes" id="UP001595776"/>
    </source>
</evidence>
<accession>A0ABV8UF02</accession>
<gene>
    <name evidence="5" type="ORF">ACFO5Q_18530</name>
</gene>
<evidence type="ECO:0000259" key="4">
    <source>
        <dbReference type="Pfam" id="PF17148"/>
    </source>
</evidence>
<feature type="signal peptide" evidence="2">
    <location>
        <begin position="1"/>
        <end position="28"/>
    </location>
</feature>
<dbReference type="Proteomes" id="UP001595776">
    <property type="component" value="Unassembled WGS sequence"/>
</dbReference>
<keyword evidence="5" id="KW-0482">Metalloprotease</keyword>
<dbReference type="GO" id="GO:0008237">
    <property type="term" value="F:metallopeptidase activity"/>
    <property type="evidence" value="ECO:0007669"/>
    <property type="project" value="UniProtKB-KW"/>
</dbReference>
<reference evidence="6" key="1">
    <citation type="journal article" date="2019" name="Int. J. Syst. Evol. Microbiol.">
        <title>The Global Catalogue of Microorganisms (GCM) 10K type strain sequencing project: providing services to taxonomists for standard genome sequencing and annotation.</title>
        <authorList>
            <consortium name="The Broad Institute Genomics Platform"/>
            <consortium name="The Broad Institute Genome Sequencing Center for Infectious Disease"/>
            <person name="Wu L."/>
            <person name="Ma J."/>
        </authorList>
    </citation>
    <scope>NUCLEOTIDE SEQUENCE [LARGE SCALE GENOMIC DNA]</scope>
    <source>
        <strain evidence="6">CGMCC 1.15304</strain>
    </source>
</reference>
<organism evidence="5 6">
    <name type="scientific">Kordiimonas lipolytica</name>
    <dbReference type="NCBI Taxonomy" id="1662421"/>
    <lineage>
        <taxon>Bacteria</taxon>
        <taxon>Pseudomonadati</taxon>
        <taxon>Pseudomonadota</taxon>
        <taxon>Alphaproteobacteria</taxon>
        <taxon>Kordiimonadales</taxon>
        <taxon>Kordiimonadaceae</taxon>
        <taxon>Kordiimonas</taxon>
    </lineage>
</organism>
<proteinExistence type="predicted"/>
<evidence type="ECO:0000259" key="3">
    <source>
        <dbReference type="Pfam" id="PF16313"/>
    </source>
</evidence>
<feature type="domain" description="EcxA zinc-binding" evidence="3">
    <location>
        <begin position="497"/>
        <end position="814"/>
    </location>
</feature>
<keyword evidence="5" id="KW-0378">Hydrolase</keyword>
<feature type="region of interest" description="Disordered" evidence="1">
    <location>
        <begin position="31"/>
        <end position="71"/>
    </location>
</feature>
<evidence type="ECO:0000256" key="1">
    <source>
        <dbReference type="SAM" id="MobiDB-lite"/>
    </source>
</evidence>
<comment type="caution">
    <text evidence="5">The sequence shown here is derived from an EMBL/GenBank/DDBJ whole genome shotgun (WGS) entry which is preliminary data.</text>
</comment>
<feature type="chain" id="PRO_5046124105" evidence="2">
    <location>
        <begin position="29"/>
        <end position="890"/>
    </location>
</feature>
<dbReference type="InterPro" id="IPR033413">
    <property type="entry name" value="DUF5117"/>
</dbReference>
<dbReference type="PANTHER" id="PTHR38478">
    <property type="entry name" value="PEPTIDASE M1A AND M12B"/>
    <property type="match status" value="1"/>
</dbReference>
<protein>
    <submittedName>
        <fullName evidence="5">Zinc-dependent metalloprotease</fullName>
    </submittedName>
</protein>
<dbReference type="InterPro" id="IPR024079">
    <property type="entry name" value="MetalloPept_cat_dom_sf"/>
</dbReference>
<feature type="domain" description="DUF5117" evidence="4">
    <location>
        <begin position="131"/>
        <end position="327"/>
    </location>
</feature>
<dbReference type="Pfam" id="PF16313">
    <property type="entry name" value="DUF4953"/>
    <property type="match status" value="1"/>
</dbReference>
<dbReference type="EMBL" id="JBHSCR010000036">
    <property type="protein sequence ID" value="MFC4349852.1"/>
    <property type="molecule type" value="Genomic_DNA"/>
</dbReference>
<keyword evidence="5" id="KW-0645">Protease</keyword>
<dbReference type="InterPro" id="IPR034032">
    <property type="entry name" value="Zn_MMP-like_bac"/>
</dbReference>
<feature type="compositionally biased region" description="Acidic residues" evidence="1">
    <location>
        <begin position="45"/>
        <end position="64"/>
    </location>
</feature>
<name>A0ABV8UF02_9PROT</name>
<dbReference type="RefSeq" id="WP_068144438.1">
    <property type="nucleotide sequence ID" value="NZ_JBHSCR010000036.1"/>
</dbReference>
<dbReference type="InterPro" id="IPR032534">
    <property type="entry name" value="EcxA_zinc-bd"/>
</dbReference>
<dbReference type="SUPFAM" id="SSF55486">
    <property type="entry name" value="Metalloproteases ('zincins'), catalytic domain"/>
    <property type="match status" value="1"/>
</dbReference>
<dbReference type="Gene3D" id="3.40.390.10">
    <property type="entry name" value="Collagenase (Catalytic Domain)"/>
    <property type="match status" value="1"/>
</dbReference>
<dbReference type="PANTHER" id="PTHR38478:SF1">
    <property type="entry name" value="ZINC DEPENDENT METALLOPROTEASE DOMAIN LIPOPROTEIN"/>
    <property type="match status" value="1"/>
</dbReference>
<sequence length="890" mass="100328">MNNLDQKFRFLLAGVALGAVAFVAPTIAAEDDKPAKPAVAKKQEEDTEAKEEEKADDEAEEAGEEDKKKKEKTIADLVKDKTEIDGLFKLYQDPKNGTLMMEVHEDQLGKEFIYFSHTADGVVEGGHFRGQYRQQKVFRIEKHFKKLQFVEVNPYFYFDPDNALSKAKDANISPATIASHSIDAESEDGKSYLINVTGLFRSEAFDQVKPTPNPRLKPWERFNLGKLDGSKTKIAAVNNYPENTAVTVDYVYTNPTPMNRGQWFEITDARNVTVSVQHTLVAMPENDFKPRFDDARVGYFLDYVNDMTDHGATPWRDMINRWHLVKKDPSAEISEPVEPITWWIENTTPVELRPTIKKAVEAWNIAFEAAGFKNAVVVKEQPDDAEWDAGDIRYNVLRWTSSPQPPFGGYGPSFSNPRTGQILAADIMLEYSFLTNRMNASKVFENAALGLQTEDSQMEDFMQSVKAHGRNCNLAGHLQINNMLGKTLAAITDAGPEASEKLVEEAIYYLMLHEVGHTLGLNHNMKATQARAYEETYDIEAQEEGLAGSVMDYPSINFAPPGEKQAHYYTVRPGTYDIWAIQFGYDPDLDDPDKMKAHLARSTEKGLVFGNDADDMRAPGKAIDPRVNIFDMTDDAVQFANDRLRLDRDAMGKLRQKFTTDGQSYQELRNAYLILTADMAWQGRVASRYVGGVYVDRAVAGQEGATAPYRPVEKEKQEQAMQLLRDYIFAPDAFQADPSLFQHLAIQRRGFFHFSGNEDPALHGRALSIQADILAHLLHPNTLMRITDSGLYGNSYSVTEMMTDLTDAIFEDDSRDAVNTFRQELQVHYVKRLIGILSGDEYDYVARSNAFSTLKSLGKDMTRWRGDAATRAHRDHLGFLIEKALEVHKG</sequence>
<keyword evidence="6" id="KW-1185">Reference proteome</keyword>
<dbReference type="Pfam" id="PF17148">
    <property type="entry name" value="DUF5117"/>
    <property type="match status" value="1"/>
</dbReference>